<reference evidence="7" key="2">
    <citation type="submission" date="2021-01" db="UniProtKB">
        <authorList>
            <consortium name="EnsemblPlants"/>
        </authorList>
    </citation>
    <scope>IDENTIFICATION</scope>
</reference>
<reference evidence="7 8" key="1">
    <citation type="journal article" date="2016" name="G3 (Bethesda)">
        <title>First Draft Assembly and Annotation of the Genome of a California Endemic Oak Quercus lobata Nee (Fagaceae).</title>
        <authorList>
            <person name="Sork V.L."/>
            <person name="Fitz-Gibbon S.T."/>
            <person name="Puiu D."/>
            <person name="Crepeau M."/>
            <person name="Gugger P.F."/>
            <person name="Sherman R."/>
            <person name="Stevens K."/>
            <person name="Langley C.H."/>
            <person name="Pellegrini M."/>
            <person name="Salzberg S.L."/>
        </authorList>
    </citation>
    <scope>NUCLEOTIDE SEQUENCE [LARGE SCALE GENOMIC DNA]</scope>
    <source>
        <strain evidence="7 8">cv. SW786</strain>
    </source>
</reference>
<keyword evidence="5" id="KW-0333">Golgi apparatus</keyword>
<evidence type="ECO:0000256" key="1">
    <source>
        <dbReference type="ARBA" id="ARBA00004323"/>
    </source>
</evidence>
<dbReference type="EnsemblPlants" id="QL11p025593:mrna">
    <property type="protein sequence ID" value="QL11p025593:mrna"/>
    <property type="gene ID" value="QL11p025593"/>
</dbReference>
<keyword evidence="4" id="KW-0812">Transmembrane</keyword>
<gene>
    <name evidence="7" type="primary">LOC115967290</name>
</gene>
<protein>
    <recommendedName>
        <fullName evidence="6">Exostosin GT47 domain-containing protein</fullName>
    </recommendedName>
</protein>
<evidence type="ECO:0000313" key="8">
    <source>
        <dbReference type="Proteomes" id="UP000594261"/>
    </source>
</evidence>
<keyword evidence="3" id="KW-0328">Glycosyltransferase</keyword>
<sequence>MPRRVRTNRLQRNHNRNRPNRCRCLFFICVAALVILFMPEVYREWKRSQQEALNLDFSADVFLDPGYFQLDYEEMEREFKIYVYKDRDLDKHYLLPRQITRNALKVDMFFKNLKESRFYTEDDDEAHLFLIPIETHRMQGESFEKMASLVQDHVEGLISRYKYWNRTQGADHFFVNCHEIGVIATKGLPLLEKAIQVVCASRNALEFMPHKDIVLPAEELQPNMVNDINRFGDFCSCNVAPFHAACITEAILEGCVPVVSLSNHDVPFSDTLDWTKFSAIVSSKKDYFTATGIEGENFTKLHDNLKKVQKHFKWNSPPVKFDAFHMIMYKLWMRTHY</sequence>
<dbReference type="InterPro" id="IPR004263">
    <property type="entry name" value="Exostosin"/>
</dbReference>
<organism evidence="7 8">
    <name type="scientific">Quercus lobata</name>
    <name type="common">Valley oak</name>
    <dbReference type="NCBI Taxonomy" id="97700"/>
    <lineage>
        <taxon>Eukaryota</taxon>
        <taxon>Viridiplantae</taxon>
        <taxon>Streptophyta</taxon>
        <taxon>Embryophyta</taxon>
        <taxon>Tracheophyta</taxon>
        <taxon>Spermatophyta</taxon>
        <taxon>Magnoliopsida</taxon>
        <taxon>eudicotyledons</taxon>
        <taxon>Gunneridae</taxon>
        <taxon>Pentapetalae</taxon>
        <taxon>rosids</taxon>
        <taxon>fabids</taxon>
        <taxon>Fagales</taxon>
        <taxon>Fagaceae</taxon>
        <taxon>Quercus</taxon>
    </lineage>
</organism>
<accession>A0A7N2MWQ2</accession>
<dbReference type="KEGG" id="qlo:115967290"/>
<dbReference type="Pfam" id="PF03016">
    <property type="entry name" value="Exostosin_GT47"/>
    <property type="match status" value="1"/>
</dbReference>
<dbReference type="PANTHER" id="PTHR11062">
    <property type="entry name" value="EXOSTOSIN HEPARAN SULFATE GLYCOSYLTRANSFERASE -RELATED"/>
    <property type="match status" value="1"/>
</dbReference>
<evidence type="ECO:0000259" key="6">
    <source>
        <dbReference type="Pfam" id="PF03016"/>
    </source>
</evidence>
<evidence type="ECO:0000313" key="7">
    <source>
        <dbReference type="EnsemblPlants" id="QL11p025593:mrna"/>
    </source>
</evidence>
<dbReference type="GO" id="GO:0000139">
    <property type="term" value="C:Golgi membrane"/>
    <property type="evidence" value="ECO:0007669"/>
    <property type="project" value="UniProtKB-SubCell"/>
</dbReference>
<name>A0A7N2MWQ2_QUELO</name>
<dbReference type="GO" id="GO:0016757">
    <property type="term" value="F:glycosyltransferase activity"/>
    <property type="evidence" value="ECO:0007669"/>
    <property type="project" value="UniProtKB-KW"/>
</dbReference>
<comment type="similarity">
    <text evidence="2">Belongs to the glycosyltransferase 47 family.</text>
</comment>
<feature type="domain" description="Exostosin GT47" evidence="6">
    <location>
        <begin position="76"/>
        <end position="217"/>
    </location>
</feature>
<proteinExistence type="inferred from homology"/>
<dbReference type="GeneID" id="115967290"/>
<keyword evidence="8" id="KW-1185">Reference proteome</keyword>
<dbReference type="AlphaFoldDB" id="A0A7N2MWQ2"/>
<evidence type="ECO:0000256" key="3">
    <source>
        <dbReference type="ARBA" id="ARBA00022676"/>
    </source>
</evidence>
<dbReference type="RefSeq" id="XP_030942227.1">
    <property type="nucleotide sequence ID" value="XM_031086367.1"/>
</dbReference>
<keyword evidence="3" id="KW-0808">Transferase</keyword>
<evidence type="ECO:0000256" key="4">
    <source>
        <dbReference type="ARBA" id="ARBA00022968"/>
    </source>
</evidence>
<dbReference type="EMBL" id="LRBV02000011">
    <property type="status" value="NOT_ANNOTATED_CDS"/>
    <property type="molecule type" value="Genomic_DNA"/>
</dbReference>
<evidence type="ECO:0000256" key="5">
    <source>
        <dbReference type="ARBA" id="ARBA00023034"/>
    </source>
</evidence>
<dbReference type="OrthoDB" id="1536293at2759"/>
<dbReference type="Gramene" id="QL11p025593:mrna">
    <property type="protein sequence ID" value="QL11p025593:mrna"/>
    <property type="gene ID" value="QL11p025593"/>
</dbReference>
<dbReference type="PANTHER" id="PTHR11062:SF43">
    <property type="entry name" value="EXOSTOSIN FAMILY PROTEIN"/>
    <property type="match status" value="1"/>
</dbReference>
<dbReference type="InterPro" id="IPR040911">
    <property type="entry name" value="Exostosin_GT47"/>
</dbReference>
<evidence type="ECO:0000256" key="2">
    <source>
        <dbReference type="ARBA" id="ARBA00010271"/>
    </source>
</evidence>
<comment type="subcellular location">
    <subcellularLocation>
        <location evidence="1">Golgi apparatus membrane</location>
        <topology evidence="1">Single-pass type II membrane protein</topology>
    </subcellularLocation>
</comment>
<keyword evidence="4" id="KW-0735">Signal-anchor</keyword>
<dbReference type="InParanoid" id="A0A7N2MWQ2"/>
<dbReference type="Proteomes" id="UP000594261">
    <property type="component" value="Chromosome 11"/>
</dbReference>